<accession>A0AAX4HML4</accession>
<dbReference type="SUPFAM" id="SSF54593">
    <property type="entry name" value="Glyoxalase/Bleomycin resistance protein/Dihydroxybiphenyl dioxygenase"/>
    <property type="match status" value="1"/>
</dbReference>
<dbReference type="PROSITE" id="PS51819">
    <property type="entry name" value="VOC"/>
    <property type="match status" value="1"/>
</dbReference>
<dbReference type="PANTHER" id="PTHR35006:SF4">
    <property type="entry name" value="BLR7706 PROTEIN"/>
    <property type="match status" value="1"/>
</dbReference>
<reference evidence="2 3" key="1">
    <citation type="submission" date="2023-11" db="EMBL/GenBank/DDBJ databases">
        <title>Peredibacter starrii A3.12.</title>
        <authorList>
            <person name="Mitchell R.J."/>
        </authorList>
    </citation>
    <scope>NUCLEOTIDE SEQUENCE [LARGE SCALE GENOMIC DNA]</scope>
    <source>
        <strain evidence="2 3">A3.12</strain>
    </source>
</reference>
<dbReference type="KEGG" id="psti:SOO65_17835"/>
<dbReference type="CDD" id="cd07262">
    <property type="entry name" value="VOC_like"/>
    <property type="match status" value="1"/>
</dbReference>
<dbReference type="Proteomes" id="UP001324634">
    <property type="component" value="Chromosome"/>
</dbReference>
<evidence type="ECO:0000313" key="2">
    <source>
        <dbReference type="EMBL" id="WPU64557.1"/>
    </source>
</evidence>
<dbReference type="EMBL" id="CP139487">
    <property type="protein sequence ID" value="WPU64557.1"/>
    <property type="molecule type" value="Genomic_DNA"/>
</dbReference>
<dbReference type="Pfam" id="PF00903">
    <property type="entry name" value="Glyoxalase"/>
    <property type="match status" value="1"/>
</dbReference>
<feature type="domain" description="VOC" evidence="1">
    <location>
        <begin position="6"/>
        <end position="129"/>
    </location>
</feature>
<sequence>MENPSIMSHISIGTNNFEKAIAFYDKVLATIGAKRVHDLSQYGAIAYGKQFPEFWVQKPHDGKEAKVGNGTHFAFFASSKEQVHAFYKAAVELGATDDGAPGPRPHYGEQYYGCFLRDLDGHKIEAMAWLE</sequence>
<keyword evidence="3" id="KW-1185">Reference proteome</keyword>
<name>A0AAX4HML4_9BACT</name>
<dbReference type="InterPro" id="IPR029068">
    <property type="entry name" value="Glyas_Bleomycin-R_OHBP_Dase"/>
</dbReference>
<evidence type="ECO:0000259" key="1">
    <source>
        <dbReference type="PROSITE" id="PS51819"/>
    </source>
</evidence>
<dbReference type="PANTHER" id="PTHR35006">
    <property type="entry name" value="GLYOXALASE FAMILY PROTEIN (AFU_ORTHOLOGUE AFUA_5G14830)"/>
    <property type="match status" value="1"/>
</dbReference>
<dbReference type="InterPro" id="IPR004360">
    <property type="entry name" value="Glyas_Fos-R_dOase_dom"/>
</dbReference>
<organism evidence="2 3">
    <name type="scientific">Peredibacter starrii</name>
    <dbReference type="NCBI Taxonomy" id="28202"/>
    <lineage>
        <taxon>Bacteria</taxon>
        <taxon>Pseudomonadati</taxon>
        <taxon>Bdellovibrionota</taxon>
        <taxon>Bacteriovoracia</taxon>
        <taxon>Bacteriovoracales</taxon>
        <taxon>Bacteriovoracaceae</taxon>
        <taxon>Peredibacter</taxon>
    </lineage>
</organism>
<protein>
    <submittedName>
        <fullName evidence="2">VOC family protein</fullName>
    </submittedName>
</protein>
<gene>
    <name evidence="2" type="ORF">SOO65_17835</name>
</gene>
<proteinExistence type="predicted"/>
<dbReference type="AlphaFoldDB" id="A0AAX4HML4"/>
<dbReference type="Gene3D" id="3.10.180.10">
    <property type="entry name" value="2,3-Dihydroxybiphenyl 1,2-Dioxygenase, domain 1"/>
    <property type="match status" value="1"/>
</dbReference>
<evidence type="ECO:0000313" key="3">
    <source>
        <dbReference type="Proteomes" id="UP001324634"/>
    </source>
</evidence>
<dbReference type="InterPro" id="IPR037523">
    <property type="entry name" value="VOC_core"/>
</dbReference>